<reference evidence="1 2" key="1">
    <citation type="submission" date="2023-07" db="EMBL/GenBank/DDBJ databases">
        <title>Sequencing the genomes of 1000 actinobacteria strains.</title>
        <authorList>
            <person name="Klenk H.-P."/>
        </authorList>
    </citation>
    <scope>NUCLEOTIDE SEQUENCE [LARGE SCALE GENOMIC DNA]</scope>
    <source>
        <strain evidence="1 2">DSM 45805</strain>
    </source>
</reference>
<evidence type="ECO:0000313" key="1">
    <source>
        <dbReference type="EMBL" id="MDQ0376499.1"/>
    </source>
</evidence>
<proteinExistence type="predicted"/>
<gene>
    <name evidence="1" type="ORF">FB470_000493</name>
</gene>
<organism evidence="1 2">
    <name type="scientific">Amycolatopsis thermophila</name>
    <dbReference type="NCBI Taxonomy" id="206084"/>
    <lineage>
        <taxon>Bacteria</taxon>
        <taxon>Bacillati</taxon>
        <taxon>Actinomycetota</taxon>
        <taxon>Actinomycetes</taxon>
        <taxon>Pseudonocardiales</taxon>
        <taxon>Pseudonocardiaceae</taxon>
        <taxon>Amycolatopsis</taxon>
    </lineage>
</organism>
<dbReference type="RefSeq" id="WP_306988379.1">
    <property type="nucleotide sequence ID" value="NZ_JAUSUT010000001.1"/>
</dbReference>
<name>A0ABU0EMJ7_9PSEU</name>
<keyword evidence="2" id="KW-1185">Reference proteome</keyword>
<dbReference type="EMBL" id="JAUSUT010000001">
    <property type="protein sequence ID" value="MDQ0376499.1"/>
    <property type="molecule type" value="Genomic_DNA"/>
</dbReference>
<evidence type="ECO:0000313" key="2">
    <source>
        <dbReference type="Proteomes" id="UP001229651"/>
    </source>
</evidence>
<accession>A0ABU0EMJ7</accession>
<protein>
    <submittedName>
        <fullName evidence="1">Uncharacterized protein</fullName>
    </submittedName>
</protein>
<dbReference type="Proteomes" id="UP001229651">
    <property type="component" value="Unassembled WGS sequence"/>
</dbReference>
<comment type="caution">
    <text evidence="1">The sequence shown here is derived from an EMBL/GenBank/DDBJ whole genome shotgun (WGS) entry which is preliminary data.</text>
</comment>
<sequence length="280" mass="29378">MAGVTVAAPVRTPHRYGLFSAASIVDATDMHELMGVQWQPLPCGRPGLFVEDCLPTGGGNPDVPATTEKDFADQPGTVEASPITVYGSFRCRLLGYSLEEAQRRAREHLEAGEQQAVEYAVMSGEGGNLPFLADADTVNLGTATCAEELLSLLYEHADAEFTGEPVLHVPRAAAPWLKDHLAREAGRLVTTLGTPVVAGAGYSEANVGPGGVAAPAGSFWVYATGPVVVRRGPITAVPNPPEAGLNRSNNDFTALAERQYVVGWDCLAAAVQFTPACCCG</sequence>